<comment type="catalytic activity">
    <reaction evidence="11 18">
        <text>L-glutamate + NH4(+) + ATP = L-glutamine + ADP + phosphate + H(+)</text>
        <dbReference type="Rhea" id="RHEA:16169"/>
        <dbReference type="ChEBI" id="CHEBI:15378"/>
        <dbReference type="ChEBI" id="CHEBI:28938"/>
        <dbReference type="ChEBI" id="CHEBI:29985"/>
        <dbReference type="ChEBI" id="CHEBI:30616"/>
        <dbReference type="ChEBI" id="CHEBI:43474"/>
        <dbReference type="ChEBI" id="CHEBI:58359"/>
        <dbReference type="ChEBI" id="CHEBI:456216"/>
        <dbReference type="EC" id="6.3.1.2"/>
    </reaction>
</comment>
<evidence type="ECO:0000259" key="19">
    <source>
        <dbReference type="PROSITE" id="PS51986"/>
    </source>
</evidence>
<dbReference type="EMBL" id="ACJM01000002">
    <property type="protein sequence ID" value="EEG78550.1"/>
    <property type="molecule type" value="Genomic_DNA"/>
</dbReference>
<feature type="binding site" evidence="14">
    <location>
        <position position="188"/>
    </location>
    <ligand>
        <name>Mg(2+)</name>
        <dbReference type="ChEBI" id="CHEBI:18420"/>
        <label>1</label>
    </ligand>
</feature>
<feature type="binding site" evidence="13">
    <location>
        <begin position="198"/>
        <end position="200"/>
    </location>
    <ligand>
        <name>ATP</name>
        <dbReference type="ChEBI" id="CHEBI:30616"/>
    </ligand>
</feature>
<keyword evidence="5" id="KW-0963">Cytoplasm</keyword>
<feature type="binding site" evidence="13">
    <location>
        <begin position="246"/>
        <end position="248"/>
    </location>
    <ligand>
        <name>ATP</name>
        <dbReference type="ChEBI" id="CHEBI:30616"/>
    </ligand>
</feature>
<dbReference type="STRING" id="555088.DealDRAFT_0480"/>
<dbReference type="OrthoDB" id="9807095at2"/>
<evidence type="ECO:0000313" key="22">
    <source>
        <dbReference type="Proteomes" id="UP000006443"/>
    </source>
</evidence>
<feature type="binding site" evidence="14">
    <location>
        <position position="131"/>
    </location>
    <ligand>
        <name>Mg(2+)</name>
        <dbReference type="ChEBI" id="CHEBI:18420"/>
        <label>1</label>
    </ligand>
</feature>
<evidence type="ECO:0000256" key="14">
    <source>
        <dbReference type="PIRSR" id="PIRSR604809-3"/>
    </source>
</evidence>
<dbReference type="GO" id="GO:0005524">
    <property type="term" value="F:ATP binding"/>
    <property type="evidence" value="ECO:0007669"/>
    <property type="project" value="UniProtKB-KW"/>
</dbReference>
<proteinExistence type="inferred from homology"/>
<dbReference type="Pfam" id="PF03951">
    <property type="entry name" value="Gln-synt_N"/>
    <property type="match status" value="1"/>
</dbReference>
<feature type="binding site" evidence="12">
    <location>
        <position position="315"/>
    </location>
    <ligand>
        <name>L-glutamate</name>
        <dbReference type="ChEBI" id="CHEBI:29985"/>
    </ligand>
</feature>
<name>C0GDR7_DETAL</name>
<evidence type="ECO:0000256" key="13">
    <source>
        <dbReference type="PIRSR" id="PIRSR604809-2"/>
    </source>
</evidence>
<evidence type="ECO:0000256" key="7">
    <source>
        <dbReference type="ARBA" id="ARBA00022723"/>
    </source>
</evidence>
<gene>
    <name evidence="21" type="ORF">DealDRAFT_0480</name>
</gene>
<dbReference type="Gene3D" id="3.10.20.70">
    <property type="entry name" value="Glutamine synthetase, N-terminal domain"/>
    <property type="match status" value="1"/>
</dbReference>
<evidence type="ECO:0000256" key="12">
    <source>
        <dbReference type="PIRSR" id="PIRSR604809-1"/>
    </source>
</evidence>
<feature type="binding site" evidence="12">
    <location>
        <position position="303"/>
    </location>
    <ligand>
        <name>L-glutamate</name>
        <dbReference type="ChEBI" id="CHEBI:29985"/>
    </ligand>
</feature>
<dbReference type="GO" id="GO:0006542">
    <property type="term" value="P:glutamine biosynthetic process"/>
    <property type="evidence" value="ECO:0007669"/>
    <property type="project" value="InterPro"/>
</dbReference>
<keyword evidence="8 13" id="KW-0547">Nucleotide-binding</keyword>
<evidence type="ECO:0000256" key="9">
    <source>
        <dbReference type="ARBA" id="ARBA00022840"/>
    </source>
</evidence>
<feature type="binding site" evidence="13">
    <location>
        <position position="315"/>
    </location>
    <ligand>
        <name>ATP</name>
        <dbReference type="ChEBI" id="CHEBI:30616"/>
    </ligand>
</feature>
<dbReference type="PROSITE" id="PS51987">
    <property type="entry name" value="GS_CATALYTIC"/>
    <property type="match status" value="1"/>
</dbReference>
<dbReference type="SMART" id="SM01230">
    <property type="entry name" value="Gln-synt_C"/>
    <property type="match status" value="1"/>
</dbReference>
<evidence type="ECO:0000256" key="11">
    <source>
        <dbReference type="ARBA" id="ARBA00049436"/>
    </source>
</evidence>
<keyword evidence="6 18" id="KW-0436">Ligase</keyword>
<dbReference type="eggNOG" id="COG0174">
    <property type="taxonomic scope" value="Bacteria"/>
</dbReference>
<accession>C0GDR7</accession>
<feature type="domain" description="GS catalytic" evidence="20">
    <location>
        <begin position="108"/>
        <end position="443"/>
    </location>
</feature>
<feature type="binding site" evidence="13">
    <location>
        <position position="183"/>
    </location>
    <ligand>
        <name>ATP</name>
        <dbReference type="ChEBI" id="CHEBI:30616"/>
    </ligand>
</feature>
<evidence type="ECO:0000256" key="6">
    <source>
        <dbReference type="ARBA" id="ARBA00022598"/>
    </source>
</evidence>
<evidence type="ECO:0000256" key="15">
    <source>
        <dbReference type="PIRSR" id="PIRSR604809-50"/>
    </source>
</evidence>
<reference evidence="21 22" key="1">
    <citation type="submission" date="2009-02" db="EMBL/GenBank/DDBJ databases">
        <title>Sequencing of the draft genome and assembly of Dethiobacter alkaliphilus AHT 1.</title>
        <authorList>
            <consortium name="US DOE Joint Genome Institute (JGI-PGF)"/>
            <person name="Lucas S."/>
            <person name="Copeland A."/>
            <person name="Lapidus A."/>
            <person name="Glavina del Rio T."/>
            <person name="Dalin E."/>
            <person name="Tice H."/>
            <person name="Bruce D."/>
            <person name="Goodwin L."/>
            <person name="Pitluck S."/>
            <person name="Larimer F."/>
            <person name="Land M.L."/>
            <person name="Hauser L."/>
            <person name="Muyzer G."/>
        </authorList>
    </citation>
    <scope>NUCLEOTIDE SEQUENCE [LARGE SCALE GENOMIC DNA]</scope>
    <source>
        <strain evidence="21 22">AHT 1</strain>
    </source>
</reference>
<evidence type="ECO:0000256" key="1">
    <source>
        <dbReference type="ARBA" id="ARBA00004496"/>
    </source>
</evidence>
<dbReference type="PROSITE" id="PS51986">
    <property type="entry name" value="GS_BETA_GRASP"/>
    <property type="match status" value="1"/>
</dbReference>
<dbReference type="NCBIfam" id="TIGR00653">
    <property type="entry name" value="GlnA"/>
    <property type="match status" value="1"/>
</dbReference>
<keyword evidence="10 14" id="KW-0460">Magnesium</keyword>
<comment type="cofactor">
    <cofactor evidence="14">
        <name>Mg(2+)</name>
        <dbReference type="ChEBI" id="CHEBI:18420"/>
    </cofactor>
    <text evidence="14">Binds 2 Mg(2+) ions per subunit.</text>
</comment>
<dbReference type="GO" id="GO:0004356">
    <property type="term" value="F:glutamine synthetase activity"/>
    <property type="evidence" value="ECO:0007669"/>
    <property type="project" value="UniProtKB-EC"/>
</dbReference>
<feature type="binding site" evidence="14">
    <location>
        <position position="195"/>
    </location>
    <ligand>
        <name>Mg(2+)</name>
        <dbReference type="ChEBI" id="CHEBI:18420"/>
        <label>1</label>
    </ligand>
</feature>
<comment type="subcellular location">
    <subcellularLocation>
        <location evidence="1">Cytoplasm</location>
    </subcellularLocation>
</comment>
<dbReference type="AlphaFoldDB" id="C0GDR7"/>
<feature type="binding site" evidence="14">
    <location>
        <position position="332"/>
    </location>
    <ligand>
        <name>Mg(2+)</name>
        <dbReference type="ChEBI" id="CHEBI:18420"/>
        <label>1</label>
    </ligand>
</feature>
<dbReference type="PANTHER" id="PTHR43785">
    <property type="entry name" value="GAMMA-GLUTAMYLPUTRESCINE SYNTHETASE"/>
    <property type="match status" value="1"/>
</dbReference>
<dbReference type="GO" id="GO:0005737">
    <property type="term" value="C:cytoplasm"/>
    <property type="evidence" value="ECO:0007669"/>
    <property type="project" value="UniProtKB-SubCell"/>
</dbReference>
<dbReference type="PROSITE" id="PS00181">
    <property type="entry name" value="GLNA_ATP"/>
    <property type="match status" value="1"/>
</dbReference>
<dbReference type="FunFam" id="3.30.590.10:FF:000003">
    <property type="entry name" value="Glutamine synthetase 2"/>
    <property type="match status" value="1"/>
</dbReference>
<dbReference type="EC" id="6.3.1.2" evidence="3 18"/>
<dbReference type="PANTHER" id="PTHR43785:SF12">
    <property type="entry name" value="TYPE-1 GLUTAMINE SYNTHETASE 2"/>
    <property type="match status" value="1"/>
</dbReference>
<dbReference type="SUPFAM" id="SSF54368">
    <property type="entry name" value="Glutamine synthetase, N-terminal domain"/>
    <property type="match status" value="1"/>
</dbReference>
<dbReference type="RefSeq" id="WP_008514510.1">
    <property type="nucleotide sequence ID" value="NZ_ACJM01000002.1"/>
</dbReference>
<evidence type="ECO:0000256" key="16">
    <source>
        <dbReference type="PROSITE-ProRule" id="PRU01330"/>
    </source>
</evidence>
<evidence type="ECO:0000259" key="20">
    <source>
        <dbReference type="PROSITE" id="PS51987"/>
    </source>
</evidence>
<organism evidence="21 22">
    <name type="scientific">Dethiobacter alkaliphilus AHT 1</name>
    <dbReference type="NCBI Taxonomy" id="555088"/>
    <lineage>
        <taxon>Bacteria</taxon>
        <taxon>Bacillati</taxon>
        <taxon>Bacillota</taxon>
        <taxon>Dethiobacteria</taxon>
        <taxon>Dethiobacterales</taxon>
        <taxon>Dethiobacteraceae</taxon>
        <taxon>Dethiobacter</taxon>
    </lineage>
</organism>
<dbReference type="InterPro" id="IPR004809">
    <property type="entry name" value="Gln_synth_I"/>
</dbReference>
<dbReference type="SUPFAM" id="SSF55931">
    <property type="entry name" value="Glutamine synthetase/guanido kinase"/>
    <property type="match status" value="1"/>
</dbReference>
<feature type="binding site" evidence="14">
    <location>
        <position position="133"/>
    </location>
    <ligand>
        <name>Mg(2+)</name>
        <dbReference type="ChEBI" id="CHEBI:18420"/>
        <label>1</label>
    </ligand>
</feature>
<dbReference type="Proteomes" id="UP000006443">
    <property type="component" value="Unassembled WGS sequence"/>
</dbReference>
<evidence type="ECO:0000256" key="10">
    <source>
        <dbReference type="ARBA" id="ARBA00022842"/>
    </source>
</evidence>
<evidence type="ECO:0000256" key="5">
    <source>
        <dbReference type="ARBA" id="ARBA00022490"/>
    </source>
</evidence>
<dbReference type="GO" id="GO:0046872">
    <property type="term" value="F:metal ion binding"/>
    <property type="evidence" value="ECO:0007669"/>
    <property type="project" value="UniProtKB-KW"/>
</dbReference>
<feature type="binding site" evidence="14">
    <location>
        <position position="244"/>
    </location>
    <ligand>
        <name>Mg(2+)</name>
        <dbReference type="ChEBI" id="CHEBI:18420"/>
        <label>1</label>
    </ligand>
</feature>
<dbReference type="FunFam" id="3.10.20.70:FF:000005">
    <property type="entry name" value="Glutamine synthetase"/>
    <property type="match status" value="1"/>
</dbReference>
<feature type="domain" description="GS beta-grasp" evidence="19">
    <location>
        <begin position="15"/>
        <end position="101"/>
    </location>
</feature>
<evidence type="ECO:0000256" key="17">
    <source>
        <dbReference type="RuleBase" id="RU000384"/>
    </source>
</evidence>
<dbReference type="InterPro" id="IPR008146">
    <property type="entry name" value="Gln_synth_cat_dom"/>
</dbReference>
<dbReference type="InterPro" id="IPR027303">
    <property type="entry name" value="Gln_synth_gly_rich_site"/>
</dbReference>
<evidence type="ECO:0000256" key="4">
    <source>
        <dbReference type="ARBA" id="ARBA00021364"/>
    </source>
</evidence>
<keyword evidence="15" id="KW-0597">Phosphoprotein</keyword>
<evidence type="ECO:0000256" key="18">
    <source>
        <dbReference type="RuleBase" id="RU004356"/>
    </source>
</evidence>
<keyword evidence="9 13" id="KW-0067">ATP-binding</keyword>
<dbReference type="Pfam" id="PF00120">
    <property type="entry name" value="Gln-synt_C"/>
    <property type="match status" value="1"/>
</dbReference>
<evidence type="ECO:0000256" key="2">
    <source>
        <dbReference type="ARBA" id="ARBA00009897"/>
    </source>
</evidence>
<evidence type="ECO:0000256" key="3">
    <source>
        <dbReference type="ARBA" id="ARBA00012937"/>
    </source>
</evidence>
<dbReference type="Gene3D" id="3.30.590.10">
    <property type="entry name" value="Glutamine synthetase/guanido kinase, catalytic domain"/>
    <property type="match status" value="1"/>
</dbReference>
<feature type="modified residue" description="O-AMP-tyrosine" evidence="15">
    <location>
        <position position="372"/>
    </location>
</feature>
<feature type="binding site" evidence="12">
    <location>
        <position position="334"/>
    </location>
    <ligand>
        <name>L-glutamate</name>
        <dbReference type="ChEBI" id="CHEBI:29985"/>
    </ligand>
</feature>
<keyword evidence="7 14" id="KW-0479">Metal-binding</keyword>
<keyword evidence="22" id="KW-1185">Reference proteome</keyword>
<dbReference type="InterPro" id="IPR014746">
    <property type="entry name" value="Gln_synth/guanido_kin_cat_dom"/>
</dbReference>
<dbReference type="InterPro" id="IPR008147">
    <property type="entry name" value="Gln_synt_N"/>
</dbReference>
<evidence type="ECO:0000313" key="21">
    <source>
        <dbReference type="EMBL" id="EEG78550.1"/>
    </source>
</evidence>
<dbReference type="InterPro" id="IPR027302">
    <property type="entry name" value="Gln_synth_N_conserv_site"/>
</dbReference>
<dbReference type="InterPro" id="IPR036651">
    <property type="entry name" value="Gln_synt_N_sf"/>
</dbReference>
<protein>
    <recommendedName>
        <fullName evidence="4 18">Glutamine synthetase</fullName>
        <ecNumber evidence="3 18">6.3.1.2</ecNumber>
    </recommendedName>
</protein>
<dbReference type="PROSITE" id="PS00180">
    <property type="entry name" value="GLNA_1"/>
    <property type="match status" value="1"/>
</dbReference>
<evidence type="ECO:0000256" key="8">
    <source>
        <dbReference type="ARBA" id="ARBA00022741"/>
    </source>
</evidence>
<comment type="similarity">
    <text evidence="2 16 17">Belongs to the glutamine synthetase family.</text>
</comment>
<sequence>MGYNRDDILHFVRELKIKFIRLQFADVLGISKNVAIPVQQLEKALDGELMFDGSSIEGFVRIEESDMYLRPDPNTFAIFPWNTHKGGAEARLICDIHNSDGTPFSGCPRNTLRRAIADAASMGYEMNAGPEAEFFMFLKDEHGRATTITHDRGSYFDLMPVDLGEAARRDMVLTLQEMGFEVEASHHEVAPGQHEIAFKYADALTTADNIATFKLVVRTIAMQHNLHATFMPKPVFGIAGSGMHTHQSLFKDGNNVFYDENNESMLSDTARYYIGGMIKHIKGFTAVTNPLVNSYKRLVPGYEAPVYIAWSERNRSPLIRIPARRGIGTRIELRNPDPSCNPYLALAVTLQAGLDGIRNKITPPEPVNQNIYDMSEAERQELGIETLPLTLGNALEELKKDELVRKALGEHIYNRFLDAKTIEWNTYRTQVHQWEVENYLTVF</sequence>
<feature type="binding site" evidence="12">
    <location>
        <position position="297"/>
    </location>
    <ligand>
        <name>L-glutamate</name>
        <dbReference type="ChEBI" id="CHEBI:29985"/>
    </ligand>
</feature>
<comment type="caution">
    <text evidence="21">The sequence shown here is derived from an EMBL/GenBank/DDBJ whole genome shotgun (WGS) entry which is preliminary data.</text>
</comment>